<dbReference type="InterPro" id="IPR051374">
    <property type="entry name" value="Ataxin-10/CTR86_families"/>
</dbReference>
<dbReference type="FunCoup" id="H2YSS9">
    <property type="interactions" value="316"/>
</dbReference>
<reference evidence="8" key="1">
    <citation type="submission" date="2003-08" db="EMBL/GenBank/DDBJ databases">
        <authorList>
            <person name="Birren B."/>
            <person name="Nusbaum C."/>
            <person name="Abebe A."/>
            <person name="Abouelleil A."/>
            <person name="Adekoya E."/>
            <person name="Ait-zahra M."/>
            <person name="Allen N."/>
            <person name="Allen T."/>
            <person name="An P."/>
            <person name="Anderson M."/>
            <person name="Anderson S."/>
            <person name="Arachchi H."/>
            <person name="Armbruster J."/>
            <person name="Bachantsang P."/>
            <person name="Baldwin J."/>
            <person name="Barry A."/>
            <person name="Bayul T."/>
            <person name="Blitshsteyn B."/>
            <person name="Bloom T."/>
            <person name="Blye J."/>
            <person name="Boguslavskiy L."/>
            <person name="Borowsky M."/>
            <person name="Boukhgalter B."/>
            <person name="Brunache A."/>
            <person name="Butler J."/>
            <person name="Calixte N."/>
            <person name="Calvo S."/>
            <person name="Camarata J."/>
            <person name="Campo K."/>
            <person name="Chang J."/>
            <person name="Cheshatsang Y."/>
            <person name="Citroen M."/>
            <person name="Collymore A."/>
            <person name="Considine T."/>
            <person name="Cook A."/>
            <person name="Cooke P."/>
            <person name="Corum B."/>
            <person name="Cuomo C."/>
            <person name="David R."/>
            <person name="Dawoe T."/>
            <person name="Degray S."/>
            <person name="Dodge S."/>
            <person name="Dooley K."/>
            <person name="Dorje P."/>
            <person name="Dorjee K."/>
            <person name="Dorris L."/>
            <person name="Duffey N."/>
            <person name="Dupes A."/>
            <person name="Elkins T."/>
            <person name="Engels R."/>
            <person name="Erickson J."/>
            <person name="Farina A."/>
            <person name="Faro S."/>
            <person name="Ferreira P."/>
            <person name="Fischer H."/>
            <person name="Fitzgerald M."/>
            <person name="Foley K."/>
            <person name="Gage D."/>
            <person name="Galagan J."/>
            <person name="Gearin G."/>
            <person name="Gnerre S."/>
            <person name="Gnirke A."/>
            <person name="Goyette A."/>
            <person name="Graham J."/>
            <person name="Grandbois E."/>
            <person name="Gyaltsen K."/>
            <person name="Hafez N."/>
            <person name="Hagopian D."/>
            <person name="Hagos B."/>
            <person name="Hall J."/>
            <person name="Hatcher B."/>
            <person name="Heller A."/>
            <person name="Higgins H."/>
            <person name="Honan T."/>
            <person name="Horn A."/>
            <person name="Houde N."/>
            <person name="Hughes L."/>
            <person name="Hulme W."/>
            <person name="Husby E."/>
            <person name="Iliev I."/>
            <person name="Jaffe D."/>
            <person name="Jones C."/>
            <person name="Kamal M."/>
            <person name="Kamat A."/>
            <person name="Kamvysselis M."/>
            <person name="Karlsson E."/>
            <person name="Kells C."/>
            <person name="Kieu A."/>
            <person name="Kisner P."/>
            <person name="Kodira C."/>
            <person name="Kulbokas E."/>
            <person name="Labutti K."/>
            <person name="Lama D."/>
            <person name="Landers T."/>
            <person name="Leger J."/>
            <person name="Levine S."/>
            <person name="Lewis D."/>
            <person name="Lewis T."/>
            <person name="Lindblad-toh K."/>
            <person name="Liu X."/>
            <person name="Lokyitsang T."/>
            <person name="Lokyitsang Y."/>
            <person name="Lucien O."/>
            <person name="Lui A."/>
            <person name="Ma L.J."/>
            <person name="Mabbitt R."/>
            <person name="Macdonald J."/>
            <person name="Maclean C."/>
            <person name="Major J."/>
            <person name="Manning J."/>
            <person name="Marabella R."/>
            <person name="Maru K."/>
            <person name="Matthews C."/>
            <person name="Mauceli E."/>
            <person name="Mccarthy M."/>
            <person name="Mcdonough S."/>
            <person name="Mcghee T."/>
            <person name="Meldrim J."/>
            <person name="Meneus L."/>
            <person name="Mesirov J."/>
            <person name="Mihalev A."/>
            <person name="Mihova T."/>
            <person name="Mikkelsen T."/>
            <person name="Mlenga V."/>
            <person name="Moru K."/>
            <person name="Mozes J."/>
            <person name="Mulrain L."/>
            <person name="Munson G."/>
            <person name="Naylor J."/>
            <person name="Newes C."/>
            <person name="Nguyen C."/>
            <person name="Nguyen N."/>
            <person name="Nguyen T."/>
            <person name="Nicol R."/>
            <person name="Nielsen C."/>
            <person name="Nizzari M."/>
            <person name="Norbu C."/>
            <person name="Norbu N."/>
            <person name="O'donnell P."/>
            <person name="Okoawo O."/>
            <person name="O'leary S."/>
            <person name="Omotosho B."/>
            <person name="O'neill K."/>
            <person name="Osman S."/>
            <person name="Parker S."/>
            <person name="Perrin D."/>
            <person name="Phunkhang P."/>
            <person name="Piqani B."/>
            <person name="Purcell S."/>
            <person name="Rachupka T."/>
            <person name="Ramasamy U."/>
            <person name="Rameau R."/>
            <person name="Ray V."/>
            <person name="Raymond C."/>
            <person name="Retta R."/>
            <person name="Richardson S."/>
            <person name="Rise C."/>
            <person name="Rodriguez J."/>
            <person name="Rogers J."/>
            <person name="Rogov P."/>
            <person name="Rutman M."/>
            <person name="Schupbach R."/>
            <person name="Seaman C."/>
            <person name="Settipalli S."/>
            <person name="Sharpe T."/>
            <person name="Sheridan J."/>
            <person name="Sherpa N."/>
            <person name="Shi J."/>
            <person name="Smirnov S."/>
            <person name="Smith C."/>
            <person name="Sougnez C."/>
            <person name="Spencer B."/>
            <person name="Stalker J."/>
            <person name="Stange-thomann N."/>
            <person name="Stavropoulos S."/>
            <person name="Stetson K."/>
            <person name="Stone C."/>
            <person name="Stone S."/>
            <person name="Stubbs M."/>
            <person name="Talamas J."/>
            <person name="Tchuinga P."/>
            <person name="Tenzing P."/>
            <person name="Tesfaye S."/>
            <person name="Theodore J."/>
            <person name="Thoulutsang Y."/>
            <person name="Topham K."/>
            <person name="Towey S."/>
            <person name="Tsamla T."/>
            <person name="Tsomo N."/>
            <person name="Vallee D."/>
            <person name="Vassiliev H."/>
            <person name="Venkataraman V."/>
            <person name="Vinson J."/>
            <person name="Vo A."/>
            <person name="Wade C."/>
            <person name="Wang S."/>
            <person name="Wangchuk T."/>
            <person name="Wangdi T."/>
            <person name="Whittaker C."/>
            <person name="Wilkinson J."/>
            <person name="Wu Y."/>
            <person name="Wyman D."/>
            <person name="Yadav S."/>
            <person name="Yang S."/>
            <person name="Yang X."/>
            <person name="Yeager S."/>
            <person name="Yee E."/>
            <person name="Young G."/>
            <person name="Zainoun J."/>
            <person name="Zembeck L."/>
            <person name="Zimmer A."/>
            <person name="Zody M."/>
            <person name="Lander E."/>
        </authorList>
    </citation>
    <scope>NUCLEOTIDE SEQUENCE [LARGE SCALE GENOMIC DNA]</scope>
</reference>
<dbReference type="Ensembl" id="ENSCSAVT00000008498.1">
    <property type="protein sequence ID" value="ENSCSAVP00000008389.1"/>
    <property type="gene ID" value="ENSCSAVG00000004986.1"/>
</dbReference>
<organism evidence="7 8">
    <name type="scientific">Ciona savignyi</name>
    <name type="common">Pacific transparent sea squirt</name>
    <dbReference type="NCBI Taxonomy" id="51511"/>
    <lineage>
        <taxon>Eukaryota</taxon>
        <taxon>Metazoa</taxon>
        <taxon>Chordata</taxon>
        <taxon>Tunicata</taxon>
        <taxon>Ascidiacea</taxon>
        <taxon>Phlebobranchia</taxon>
        <taxon>Cionidae</taxon>
        <taxon>Ciona</taxon>
    </lineage>
</organism>
<dbReference type="Gene3D" id="1.25.10.10">
    <property type="entry name" value="Leucine-rich Repeat Variant"/>
    <property type="match status" value="2"/>
</dbReference>
<dbReference type="STRING" id="51511.ENSCSAVP00000008389"/>
<evidence type="ECO:0000259" key="6">
    <source>
        <dbReference type="Pfam" id="PF09759"/>
    </source>
</evidence>
<dbReference type="InterPro" id="IPR016024">
    <property type="entry name" value="ARM-type_fold"/>
</dbReference>
<dbReference type="eggNOG" id="KOG2676">
    <property type="taxonomic scope" value="Eukaryota"/>
</dbReference>
<dbReference type="InterPro" id="IPR011989">
    <property type="entry name" value="ARM-like"/>
</dbReference>
<feature type="domain" description="Ataxin-10" evidence="6">
    <location>
        <begin position="344"/>
        <end position="441"/>
    </location>
</feature>
<dbReference type="GO" id="GO:0031175">
    <property type="term" value="P:neuron projection development"/>
    <property type="evidence" value="ECO:0007669"/>
    <property type="project" value="TreeGrafter"/>
</dbReference>
<dbReference type="PANTHER" id="PTHR13255:SF0">
    <property type="entry name" value="ATAXIN-10"/>
    <property type="match status" value="1"/>
</dbReference>
<reference evidence="7" key="2">
    <citation type="submission" date="2025-08" db="UniProtKB">
        <authorList>
            <consortium name="Ensembl"/>
        </authorList>
    </citation>
    <scope>IDENTIFICATION</scope>
</reference>
<keyword evidence="8" id="KW-1185">Reference proteome</keyword>
<accession>H2YSS9</accession>
<keyword evidence="4" id="KW-0131">Cell cycle</keyword>
<proteinExistence type="inferred from homology"/>
<dbReference type="SUPFAM" id="SSF48371">
    <property type="entry name" value="ARM repeat"/>
    <property type="match status" value="1"/>
</dbReference>
<name>H2YSS9_CIOSA</name>
<dbReference type="Proteomes" id="UP000007875">
    <property type="component" value="Unassembled WGS sequence"/>
</dbReference>
<dbReference type="InParanoid" id="H2YSS9"/>
<comment type="similarity">
    <text evidence="1">Belongs to the ataxin-10 family.</text>
</comment>
<evidence type="ECO:0000256" key="1">
    <source>
        <dbReference type="ARBA" id="ARBA00008384"/>
    </source>
</evidence>
<dbReference type="GO" id="GO:0005829">
    <property type="term" value="C:cytosol"/>
    <property type="evidence" value="ECO:0007669"/>
    <property type="project" value="TreeGrafter"/>
</dbReference>
<sequence length="445" mass="49897">MEALQLSQIASQLLERDAKRANLPIQIFKDVTELLEHWNSDFDDLSQNENKLEELTLCFRVLRNSCVKCERNQNEIMKLTTVLTTLKVLQKICEDYSSKYHSALLCGCQFLGNLVAGNTTNQKTIWSLVFPTFLKSALKINSPKVTSAVVMMMYNLMKGAHCARDNVFSDTSVDNLSLVVIEKWSEIHDQDWVVLCITDHFLPSGLFLSLVFGEGSLTCKSSLLDVLDHIFETGDFPFFPQTNVLNVLSMQLMQQCDDISLMEEATSQDAIVTTKLLHTLSVATSSSNESREILAKSPLLKTVVDILRRVILAGKLNESSVFANSNKPSPSAGAEEPIHPVMGFKRDLVRIIGNLSYKNLKVQDEVRDLEGLPLIFECCNIDDRNPFVRQWAVFAIRNLCENNAENQAILAQLERHSVVENPIFQNSGLEVVESSDGHLSIKPVT</sequence>
<evidence type="ECO:0000313" key="7">
    <source>
        <dbReference type="Ensembl" id="ENSCSAVP00000008389.1"/>
    </source>
</evidence>
<evidence type="ECO:0000256" key="5">
    <source>
        <dbReference type="ARBA" id="ARBA00045173"/>
    </source>
</evidence>
<dbReference type="GeneTree" id="ENSGT00390000010377"/>
<evidence type="ECO:0000256" key="4">
    <source>
        <dbReference type="ARBA" id="ARBA00023306"/>
    </source>
</evidence>
<protein>
    <recommendedName>
        <fullName evidence="2">Ataxin-10</fullName>
    </recommendedName>
</protein>
<evidence type="ECO:0000256" key="2">
    <source>
        <dbReference type="ARBA" id="ARBA00018804"/>
    </source>
</evidence>
<dbReference type="PANTHER" id="PTHR13255">
    <property type="entry name" value="ATAXIN-10"/>
    <property type="match status" value="1"/>
</dbReference>
<reference evidence="7" key="3">
    <citation type="submission" date="2025-09" db="UniProtKB">
        <authorList>
            <consortium name="Ensembl"/>
        </authorList>
    </citation>
    <scope>IDENTIFICATION</scope>
</reference>
<evidence type="ECO:0000313" key="8">
    <source>
        <dbReference type="Proteomes" id="UP000007875"/>
    </source>
</evidence>
<dbReference type="OMA" id="CAWESPP"/>
<dbReference type="HOGENOM" id="CLU_046084_1_0_1"/>
<dbReference type="GO" id="GO:0051301">
    <property type="term" value="P:cell division"/>
    <property type="evidence" value="ECO:0007669"/>
    <property type="project" value="UniProtKB-KW"/>
</dbReference>
<dbReference type="AlphaFoldDB" id="H2YSS9"/>
<dbReference type="Pfam" id="PF09759">
    <property type="entry name" value="Atx10homo_assoc"/>
    <property type="match status" value="1"/>
</dbReference>
<dbReference type="InterPro" id="IPR019156">
    <property type="entry name" value="Ataxin-10_domain"/>
</dbReference>
<keyword evidence="3" id="KW-0132">Cell division</keyword>
<evidence type="ECO:0000256" key="3">
    <source>
        <dbReference type="ARBA" id="ARBA00022618"/>
    </source>
</evidence>
<comment type="function">
    <text evidence="5">May play a role in the regulation of cytokinesis. May play a role in signaling by stimulating protein glycosylation. Induces neuritogenesis by activating the Ras-MAP kinase pathway and is necessary for the survival of cerebellar neurons. Does not appear to play a major role in ciliogenesis.</text>
</comment>